<protein>
    <recommendedName>
        <fullName evidence="4">Fungal N-terminal domain-containing protein</fullName>
    </recommendedName>
</protein>
<feature type="region of interest" description="Disordered" evidence="1">
    <location>
        <begin position="408"/>
        <end position="525"/>
    </location>
</feature>
<keyword evidence="3" id="KW-1185">Reference proteome</keyword>
<sequence>MSFGYSVGDFMLLTQLAYGVVQNARKACGAHHELAREIGSLHIVLGRVEVEVSKPDSILNNNEDNRKRELEKLARHCEGVLRVLKQVLDKYNALSEERRSVTKLWQKVRFGNGEMLDLGKIRVELATHTQALNLFLNLLSIGSQGKVEKYMDSHGEELRDIKHSLNWVTSSMQAKSHEEKSILTTYGDDNKEIWKALRRELLEEGFSGRLLDRHKSTIKKYLMELGARGALDEPIQQTPEEDIEAQSMSPPERPSSPVFLDFSSDSGELTDTEAEDEQASQGVPAHLEELSSHTAGQQMEEGHSSSSSQNESDEDNDQGRFTPLKLRTNTFATTALPSKSTSPSDNNSDKDEIPFERMASQKIENHNASQQTGSLFYEAHGEVRACSSGQPQLSAGKSRFTLQTSIEDVEDADSRDGAHPNCESSDEETSTIELPNGGSKYTTKISQTHTLETLDLPAPGTSNEDSADAAEAKTVEISRSTAESDTEESENKVSSIRAKGPRESINGDNRGKQVPYIEPREDHLGDSDGTINYNNILVHRANATWGSALEEDGHDFRNPFRLIPPHDVSEIEQFWYELNQLQLNVSRLTNLLDDSDIPWYPPSISFFALVNELERRIGISVRTTRHWFDLGQHRVASTYIERVREMNRLFMKNHEYQIRGLYASKGKQEDSLSWRDESWWRKESDPILSHVGRFSQTQ</sequence>
<name>A0A8H8RFS7_9HELO</name>
<dbReference type="OrthoDB" id="7464126at2759"/>
<feature type="compositionally biased region" description="Acidic residues" evidence="1">
    <location>
        <begin position="268"/>
        <end position="278"/>
    </location>
</feature>
<dbReference type="AlphaFoldDB" id="A0A8H8RFS7"/>
<dbReference type="EMBL" id="QGMJ01000838">
    <property type="protein sequence ID" value="TVY33243.1"/>
    <property type="molecule type" value="Genomic_DNA"/>
</dbReference>
<dbReference type="PANTHER" id="PTHR38886">
    <property type="entry name" value="SESA DOMAIN-CONTAINING PROTEIN"/>
    <property type="match status" value="1"/>
</dbReference>
<dbReference type="PANTHER" id="PTHR38886:SF1">
    <property type="entry name" value="NACHT-NTPASE AND P-LOOP NTPASES N-TERMINAL DOMAIN-CONTAINING PROTEIN"/>
    <property type="match status" value="1"/>
</dbReference>
<evidence type="ECO:0008006" key="4">
    <source>
        <dbReference type="Google" id="ProtNLM"/>
    </source>
</evidence>
<accession>A0A8H8RFS7</accession>
<feature type="compositionally biased region" description="Polar residues" evidence="1">
    <location>
        <begin position="439"/>
        <end position="451"/>
    </location>
</feature>
<reference evidence="2 3" key="1">
    <citation type="submission" date="2018-05" db="EMBL/GenBank/DDBJ databases">
        <title>Genome sequencing and assembly of the regulated plant pathogen Lachnellula willkommii and related sister species for the development of diagnostic species identification markers.</title>
        <authorList>
            <person name="Giroux E."/>
            <person name="Bilodeau G."/>
        </authorList>
    </citation>
    <scope>NUCLEOTIDE SEQUENCE [LARGE SCALE GENOMIC DNA]</scope>
    <source>
        <strain evidence="2 3">CBS 197.66</strain>
    </source>
</reference>
<evidence type="ECO:0000313" key="3">
    <source>
        <dbReference type="Proteomes" id="UP000462212"/>
    </source>
</evidence>
<dbReference type="Proteomes" id="UP000462212">
    <property type="component" value="Unassembled WGS sequence"/>
</dbReference>
<evidence type="ECO:0000313" key="2">
    <source>
        <dbReference type="EMBL" id="TVY33243.1"/>
    </source>
</evidence>
<gene>
    <name evidence="2" type="ORF">LSUB1_G007932</name>
</gene>
<organism evidence="2 3">
    <name type="scientific">Lachnellula subtilissima</name>
    <dbReference type="NCBI Taxonomy" id="602034"/>
    <lineage>
        <taxon>Eukaryota</taxon>
        <taxon>Fungi</taxon>
        <taxon>Dikarya</taxon>
        <taxon>Ascomycota</taxon>
        <taxon>Pezizomycotina</taxon>
        <taxon>Leotiomycetes</taxon>
        <taxon>Helotiales</taxon>
        <taxon>Lachnaceae</taxon>
        <taxon>Lachnellula</taxon>
    </lineage>
</organism>
<evidence type="ECO:0000256" key="1">
    <source>
        <dbReference type="SAM" id="MobiDB-lite"/>
    </source>
</evidence>
<feature type="compositionally biased region" description="Polar residues" evidence="1">
    <location>
        <begin position="327"/>
        <end position="346"/>
    </location>
</feature>
<comment type="caution">
    <text evidence="2">The sequence shown here is derived from an EMBL/GenBank/DDBJ whole genome shotgun (WGS) entry which is preliminary data.</text>
</comment>
<proteinExistence type="predicted"/>
<feature type="region of interest" description="Disordered" evidence="1">
    <location>
        <begin position="230"/>
        <end position="352"/>
    </location>
</feature>